<gene>
    <name evidence="3" type="ORF">ACFQ3U_13840</name>
</gene>
<organism evidence="3 4">
    <name type="scientific">Leucobacter albus</name>
    <dbReference type="NCBI Taxonomy" id="272210"/>
    <lineage>
        <taxon>Bacteria</taxon>
        <taxon>Bacillati</taxon>
        <taxon>Actinomycetota</taxon>
        <taxon>Actinomycetes</taxon>
        <taxon>Micrococcales</taxon>
        <taxon>Microbacteriaceae</taxon>
        <taxon>Leucobacter</taxon>
    </lineage>
</organism>
<comment type="caution">
    <text evidence="3">The sequence shown here is derived from an EMBL/GenBank/DDBJ whole genome shotgun (WGS) entry which is preliminary data.</text>
</comment>
<evidence type="ECO:0000259" key="2">
    <source>
        <dbReference type="Pfam" id="PF16640"/>
    </source>
</evidence>
<evidence type="ECO:0000256" key="1">
    <source>
        <dbReference type="SAM" id="Phobius"/>
    </source>
</evidence>
<evidence type="ECO:0000313" key="4">
    <source>
        <dbReference type="Proteomes" id="UP001597181"/>
    </source>
</evidence>
<evidence type="ECO:0000313" key="3">
    <source>
        <dbReference type="EMBL" id="MFD1202978.1"/>
    </source>
</evidence>
<dbReference type="InterPro" id="IPR013783">
    <property type="entry name" value="Ig-like_fold"/>
</dbReference>
<name>A0ABW3TR95_9MICO</name>
<dbReference type="EMBL" id="JBHTLY010000007">
    <property type="protein sequence ID" value="MFD1202978.1"/>
    <property type="molecule type" value="Genomic_DNA"/>
</dbReference>
<dbReference type="Proteomes" id="UP001597181">
    <property type="component" value="Unassembled WGS sequence"/>
</dbReference>
<reference evidence="4" key="1">
    <citation type="journal article" date="2019" name="Int. J. Syst. Evol. Microbiol.">
        <title>The Global Catalogue of Microorganisms (GCM) 10K type strain sequencing project: providing services to taxonomists for standard genome sequencing and annotation.</title>
        <authorList>
            <consortium name="The Broad Institute Genomics Platform"/>
            <consortium name="The Broad Institute Genome Sequencing Center for Infectious Disease"/>
            <person name="Wu L."/>
            <person name="Ma J."/>
        </authorList>
    </citation>
    <scope>NUCLEOTIDE SEQUENCE [LARGE SCALE GENOMIC DNA]</scope>
    <source>
        <strain evidence="4">CCUG 50213</strain>
    </source>
</reference>
<keyword evidence="4" id="KW-1185">Reference proteome</keyword>
<dbReference type="RefSeq" id="WP_343960747.1">
    <property type="nucleotide sequence ID" value="NZ_BAAAKZ010000009.1"/>
</dbReference>
<proteinExistence type="predicted"/>
<feature type="domain" description="Bacterial Ig-like" evidence="2">
    <location>
        <begin position="31"/>
        <end position="121"/>
    </location>
</feature>
<keyword evidence="1" id="KW-1133">Transmembrane helix</keyword>
<feature type="domain" description="Bacterial Ig-like" evidence="2">
    <location>
        <begin position="129"/>
        <end position="213"/>
    </location>
</feature>
<dbReference type="Gene3D" id="2.60.40.10">
    <property type="entry name" value="Immunoglobulins"/>
    <property type="match status" value="2"/>
</dbReference>
<dbReference type="Pfam" id="PF16640">
    <property type="entry name" value="Big_3_5"/>
    <property type="match status" value="2"/>
</dbReference>
<keyword evidence="1" id="KW-0812">Transmembrane</keyword>
<sequence length="288" mass="27842">MTFEVQVASTTGVSALIPVTISRLHASETLLTPSSSSVSAGEPVSLTAKVAGETPGAGPTGTVTFATTGGAPLGSASVSPDGSATLSGVMLPLGVHEVGASYSGDATHAGSLAPNAQITVSKQATTTTLTASTAAAEVGGELTLSAEVTGGSPTGSVEFVSGETSLGTATLAGGVATLTTKELTAGEHALFAVYSGDASHAASESADVTVAVAAGRETKPVAPGRQVVAQTGAGPQAETRTPVIAQTGAGADYRTWVAAGAMLLGAAGAVVLARRRGRAGSSTVTDHN</sequence>
<keyword evidence="1" id="KW-0472">Membrane</keyword>
<protein>
    <submittedName>
        <fullName evidence="3">Ig-like domain-containing protein</fullName>
    </submittedName>
</protein>
<dbReference type="InterPro" id="IPR032109">
    <property type="entry name" value="Big_3_5"/>
</dbReference>
<feature type="transmembrane region" description="Helical" evidence="1">
    <location>
        <begin position="253"/>
        <end position="273"/>
    </location>
</feature>
<accession>A0ABW3TR95</accession>